<dbReference type="RefSeq" id="WP_248254755.1">
    <property type="nucleotide sequence ID" value="NZ_JAIWJX010000002.1"/>
</dbReference>
<dbReference type="Proteomes" id="UP001139011">
    <property type="component" value="Unassembled WGS sequence"/>
</dbReference>
<reference evidence="1" key="1">
    <citation type="submission" date="2021-09" db="EMBL/GenBank/DDBJ databases">
        <title>Genome analysis of Fictibacillus sp. KIGAM418 isolated from marine sediment.</title>
        <authorList>
            <person name="Seo M.-J."/>
            <person name="Cho E.-S."/>
            <person name="Hwang C.Y."/>
        </authorList>
    </citation>
    <scope>NUCLEOTIDE SEQUENCE</scope>
    <source>
        <strain evidence="1">KIGAM418</strain>
    </source>
</reference>
<sequence length="66" mass="7449">MWRGSAAIWGVRNIGEGLSAIFTAKRCRSIRRRSIFTPKDDDSKIIGQGRIVKTRLDDNVLAVFDI</sequence>
<dbReference type="EMBL" id="JAIWJX010000002">
    <property type="protein sequence ID" value="MCK6258456.1"/>
    <property type="molecule type" value="Genomic_DNA"/>
</dbReference>
<accession>A0A9X1XD16</accession>
<dbReference type="AlphaFoldDB" id="A0A9X1XD16"/>
<keyword evidence="2" id="KW-1185">Reference proteome</keyword>
<protein>
    <submittedName>
        <fullName evidence="1">Uncharacterized protein</fullName>
    </submittedName>
</protein>
<name>A0A9X1XD16_9BACL</name>
<organism evidence="1 2">
    <name type="scientific">Fictibacillus marinisediminis</name>
    <dbReference type="NCBI Taxonomy" id="2878389"/>
    <lineage>
        <taxon>Bacteria</taxon>
        <taxon>Bacillati</taxon>
        <taxon>Bacillota</taxon>
        <taxon>Bacilli</taxon>
        <taxon>Bacillales</taxon>
        <taxon>Fictibacillaceae</taxon>
        <taxon>Fictibacillus</taxon>
    </lineage>
</organism>
<comment type="caution">
    <text evidence="1">The sequence shown here is derived from an EMBL/GenBank/DDBJ whole genome shotgun (WGS) entry which is preliminary data.</text>
</comment>
<evidence type="ECO:0000313" key="1">
    <source>
        <dbReference type="EMBL" id="MCK6258456.1"/>
    </source>
</evidence>
<gene>
    <name evidence="1" type="ORF">LCY76_17925</name>
</gene>
<proteinExistence type="predicted"/>
<evidence type="ECO:0000313" key="2">
    <source>
        <dbReference type="Proteomes" id="UP001139011"/>
    </source>
</evidence>